<reference evidence="3 4" key="1">
    <citation type="submission" date="2017-05" db="EMBL/GenBank/DDBJ databases">
        <authorList>
            <person name="Varghese N."/>
            <person name="Submissions S."/>
        </authorList>
    </citation>
    <scope>NUCLEOTIDE SEQUENCE [LARGE SCALE GENOMIC DNA]</scope>
    <source>
        <strain evidence="3 4">DSM 21194</strain>
    </source>
</reference>
<dbReference type="InterPro" id="IPR010819">
    <property type="entry name" value="AGE/CE"/>
</dbReference>
<dbReference type="Proteomes" id="UP000317593">
    <property type="component" value="Unassembled WGS sequence"/>
</dbReference>
<proteinExistence type="inferred from homology"/>
<dbReference type="PANTHER" id="PTHR15108">
    <property type="entry name" value="N-ACYLGLUCOSAMINE-2-EPIMERASE"/>
    <property type="match status" value="1"/>
</dbReference>
<dbReference type="Pfam" id="PF07221">
    <property type="entry name" value="GlcNAc_2-epim"/>
    <property type="match status" value="1"/>
</dbReference>
<name>A0A521DHZ8_9BACT</name>
<dbReference type="GO" id="GO:0016853">
    <property type="term" value="F:isomerase activity"/>
    <property type="evidence" value="ECO:0007669"/>
    <property type="project" value="UniProtKB-KW"/>
</dbReference>
<dbReference type="OrthoDB" id="618431at2"/>
<evidence type="ECO:0000256" key="2">
    <source>
        <dbReference type="ARBA" id="ARBA00023235"/>
    </source>
</evidence>
<dbReference type="SUPFAM" id="SSF48208">
    <property type="entry name" value="Six-hairpin glycosidases"/>
    <property type="match status" value="1"/>
</dbReference>
<dbReference type="GO" id="GO:0005975">
    <property type="term" value="P:carbohydrate metabolic process"/>
    <property type="evidence" value="ECO:0007669"/>
    <property type="project" value="InterPro"/>
</dbReference>
<dbReference type="RefSeq" id="WP_142714862.1">
    <property type="nucleotide sequence ID" value="NZ_FXTH01000010.1"/>
</dbReference>
<evidence type="ECO:0000313" key="3">
    <source>
        <dbReference type="EMBL" id="SMO71276.1"/>
    </source>
</evidence>
<organism evidence="3 4">
    <name type="scientific">Fodinibius sediminis</name>
    <dbReference type="NCBI Taxonomy" id="1214077"/>
    <lineage>
        <taxon>Bacteria</taxon>
        <taxon>Pseudomonadati</taxon>
        <taxon>Balneolota</taxon>
        <taxon>Balneolia</taxon>
        <taxon>Balneolales</taxon>
        <taxon>Balneolaceae</taxon>
        <taxon>Fodinibius</taxon>
    </lineage>
</organism>
<dbReference type="Gene3D" id="1.50.10.10">
    <property type="match status" value="1"/>
</dbReference>
<evidence type="ECO:0000256" key="1">
    <source>
        <dbReference type="ARBA" id="ARBA00008558"/>
    </source>
</evidence>
<evidence type="ECO:0000313" key="4">
    <source>
        <dbReference type="Proteomes" id="UP000317593"/>
    </source>
</evidence>
<dbReference type="PROSITE" id="PS51257">
    <property type="entry name" value="PROKAR_LIPOPROTEIN"/>
    <property type="match status" value="1"/>
</dbReference>
<dbReference type="InterPro" id="IPR008928">
    <property type="entry name" value="6-hairpin_glycosidase_sf"/>
</dbReference>
<comment type="similarity">
    <text evidence="1">Belongs to the N-acylglucosamine 2-epimerase family.</text>
</comment>
<dbReference type="AlphaFoldDB" id="A0A521DHZ8"/>
<protein>
    <submittedName>
        <fullName evidence="3">Mannose or cellobiose epimerase, N-acyl-D-glucosamine 2-epimerase family</fullName>
    </submittedName>
</protein>
<dbReference type="InterPro" id="IPR012341">
    <property type="entry name" value="6hp_glycosidase-like_sf"/>
</dbReference>
<gene>
    <name evidence="3" type="ORF">SAMN06265218_11090</name>
</gene>
<keyword evidence="2" id="KW-0413">Isomerase</keyword>
<keyword evidence="4" id="KW-1185">Reference proteome</keyword>
<sequence>MDKVKLSHLVGVCVILLFGGCGRERDASNSDVKEGDFWKSQALNEIIIPWTEYAYDADTGSFPSYMDREWQPFQGDSQFPGMVSRHIFSYSTAYLLTGEDRYLEIAEGIVDDLLENGWDSEYGLWFNELDMQGEPVDSQKDMFMQLYAVTGLSMYYVVTRDKRVLNNLEKSIELLNRHAWDAENGGYVNILARDLMVEDDTKKATPQLASLSGYLAYLYPVTQSTRYLDEQVRGIELMLDKMRAPEQGWLLESFDRQWQLNGERSNRINVGHNLELVWLLLRVHLLTGKDRYRERAMELYTPLYEVAFNRETGAWHHSFLRDSNKKRASTSWWIQAYGNMLELYMYRITGDRNHLQNFQKGADFWNDHIMDKEFGGAFLKVGVEGRLVEGNKAVRSKTSYHSMEHGLLNYLYLNFWVAEQPVTLYFKVDGPTKGGRLYPNITEDSEVYINSVRIDGEIWDQFNAEEGFITLPPGNKKIEVELMR</sequence>
<accession>A0A521DHZ8</accession>
<dbReference type="EMBL" id="FXTH01000010">
    <property type="protein sequence ID" value="SMO71276.1"/>
    <property type="molecule type" value="Genomic_DNA"/>
</dbReference>